<evidence type="ECO:0000313" key="1">
    <source>
        <dbReference type="EMBL" id="KAG2317867.1"/>
    </source>
</evidence>
<protein>
    <submittedName>
        <fullName evidence="1">Uncharacterized protein</fullName>
    </submittedName>
</protein>
<organism evidence="1 2">
    <name type="scientific">Brassica carinata</name>
    <name type="common">Ethiopian mustard</name>
    <name type="synonym">Abyssinian cabbage</name>
    <dbReference type="NCBI Taxonomy" id="52824"/>
    <lineage>
        <taxon>Eukaryota</taxon>
        <taxon>Viridiplantae</taxon>
        <taxon>Streptophyta</taxon>
        <taxon>Embryophyta</taxon>
        <taxon>Tracheophyta</taxon>
        <taxon>Spermatophyta</taxon>
        <taxon>Magnoliopsida</taxon>
        <taxon>eudicotyledons</taxon>
        <taxon>Gunneridae</taxon>
        <taxon>Pentapetalae</taxon>
        <taxon>rosids</taxon>
        <taxon>malvids</taxon>
        <taxon>Brassicales</taxon>
        <taxon>Brassicaceae</taxon>
        <taxon>Brassiceae</taxon>
        <taxon>Brassica</taxon>
    </lineage>
</organism>
<name>A0A8X7VVA2_BRACI</name>
<evidence type="ECO:0000313" key="2">
    <source>
        <dbReference type="Proteomes" id="UP000886595"/>
    </source>
</evidence>
<keyword evidence="2" id="KW-1185">Reference proteome</keyword>
<dbReference type="AlphaFoldDB" id="A0A8X7VVA2"/>
<dbReference type="Proteomes" id="UP000886595">
    <property type="component" value="Unassembled WGS sequence"/>
</dbReference>
<accession>A0A8X7VVA2</accession>
<reference evidence="1 2" key="1">
    <citation type="submission" date="2020-02" db="EMBL/GenBank/DDBJ databases">
        <authorList>
            <person name="Ma Q."/>
            <person name="Huang Y."/>
            <person name="Song X."/>
            <person name="Pei D."/>
        </authorList>
    </citation>
    <scope>NUCLEOTIDE SEQUENCE [LARGE SCALE GENOMIC DNA]</scope>
    <source>
        <strain evidence="1">Sxm20200214</strain>
        <tissue evidence="1">Leaf</tissue>
    </source>
</reference>
<gene>
    <name evidence="1" type="ORF">Bca52824_020989</name>
</gene>
<sequence>MTEDVLLLATLVLHPLDVVVEHDHVAVTIILLPLEDINLGLSHHRRDDMRRRGHTLVHHHVMAQGLAVEVMRR</sequence>
<comment type="caution">
    <text evidence="1">The sequence shown here is derived from an EMBL/GenBank/DDBJ whole genome shotgun (WGS) entry which is preliminary data.</text>
</comment>
<dbReference type="EMBL" id="JAAMPC010000004">
    <property type="protein sequence ID" value="KAG2317867.1"/>
    <property type="molecule type" value="Genomic_DNA"/>
</dbReference>
<proteinExistence type="predicted"/>